<evidence type="ECO:0000313" key="7">
    <source>
        <dbReference type="EMBL" id="SIM52532.1"/>
    </source>
</evidence>
<dbReference type="GO" id="GO:0030554">
    <property type="term" value="F:adenyl nucleotide binding"/>
    <property type="evidence" value="ECO:0007669"/>
    <property type="project" value="UniProtKB-ARBA"/>
</dbReference>
<keyword evidence="2" id="KW-0479">Metal-binding</keyword>
<protein>
    <submittedName>
        <fullName evidence="7">Glucose 1-dehydrogenase</fullName>
    </submittedName>
</protein>
<dbReference type="Gene3D" id="3.90.180.10">
    <property type="entry name" value="Medium-chain alcohol dehydrogenases, catalytic domain"/>
    <property type="match status" value="1"/>
</dbReference>
<dbReference type="Pfam" id="PF16912">
    <property type="entry name" value="Glu_dehyd_C"/>
    <property type="match status" value="1"/>
</dbReference>
<dbReference type="CDD" id="cd08230">
    <property type="entry name" value="glucose_DH"/>
    <property type="match status" value="1"/>
</dbReference>
<dbReference type="Proteomes" id="UP000195607">
    <property type="component" value="Chromosome I"/>
</dbReference>
<dbReference type="EMBL" id="LT671858">
    <property type="protein sequence ID" value="SIM52532.1"/>
    <property type="molecule type" value="Genomic_DNA"/>
</dbReference>
<dbReference type="GO" id="GO:0044281">
    <property type="term" value="P:small molecule metabolic process"/>
    <property type="evidence" value="ECO:0007669"/>
    <property type="project" value="UniProtKB-ARBA"/>
</dbReference>
<evidence type="ECO:0000313" key="8">
    <source>
        <dbReference type="Proteomes" id="UP000195607"/>
    </source>
</evidence>
<sequence length="361" mass="39990">MTAVNAYITNAPDGGIKYEQVEIKDSPGNVSLKPLVTGICGTDRGIVNGALSFAYNPEGYNFLVIGHESLCMVTASKSNKFKKGDIVVPIVRRPGDCPNCRIGRPDNCSDGNKHEAGITGLHGFMRDSFNEFDYNLVKVKDTDLGEVAVLTEPTKNAVKAFEVFDKVRSRFIYENEYSTFEGKNALIIGSGSEAFIYSFLARDYGFNTYMVNRHPIDQIPTELCNAFGVNFRDTSKEPEFPGEMKLDFIVDTSGDPATVLRFLRKMNHNGILILFGTNGKAPQAGLSGEDIDFIVERNITIAGSVDAAEIHYLKALDYLSKWNRLHRGILSRMITNKFAPGEQGVFSKKPQGEIKSVIKWE</sequence>
<evidence type="ECO:0000256" key="2">
    <source>
        <dbReference type="ARBA" id="ARBA00022723"/>
    </source>
</evidence>
<dbReference type="Pfam" id="PF08240">
    <property type="entry name" value="ADH_N"/>
    <property type="match status" value="1"/>
</dbReference>
<dbReference type="GO" id="GO:0016616">
    <property type="term" value="F:oxidoreductase activity, acting on the CH-OH group of donors, NAD or NADP as acceptor"/>
    <property type="evidence" value="ECO:0007669"/>
    <property type="project" value="UniProtKB-ARBA"/>
</dbReference>
<name>A0A1N5TVS6_9ARCH</name>
<dbReference type="Gene3D" id="3.40.50.720">
    <property type="entry name" value="NAD(P)-binding Rossmann-like Domain"/>
    <property type="match status" value="1"/>
</dbReference>
<dbReference type="PANTHER" id="PTHR43401">
    <property type="entry name" value="L-THREONINE 3-DEHYDROGENASE"/>
    <property type="match status" value="1"/>
</dbReference>
<comment type="cofactor">
    <cofactor evidence="1">
        <name>Zn(2+)</name>
        <dbReference type="ChEBI" id="CHEBI:29105"/>
    </cofactor>
</comment>
<dbReference type="RefSeq" id="WP_148689624.1">
    <property type="nucleotide sequence ID" value="NZ_LT671858.1"/>
</dbReference>
<proteinExistence type="predicted"/>
<evidence type="ECO:0000256" key="4">
    <source>
        <dbReference type="ARBA" id="ARBA00023002"/>
    </source>
</evidence>
<feature type="domain" description="Alcohol dehydrogenase-like N-terminal" evidence="5">
    <location>
        <begin position="27"/>
        <end position="130"/>
    </location>
</feature>
<feature type="domain" description="Glucose dehydrogenase C-terminal" evidence="6">
    <location>
        <begin position="146"/>
        <end position="359"/>
    </location>
</feature>
<dbReference type="SUPFAM" id="SSF50129">
    <property type="entry name" value="GroES-like"/>
    <property type="match status" value="1"/>
</dbReference>
<keyword evidence="3" id="KW-0862">Zinc</keyword>
<dbReference type="InterPro" id="IPR031640">
    <property type="entry name" value="Glu_dehyd_C"/>
</dbReference>
<organism evidence="7 8">
    <name type="scientific">Cuniculiplasma divulgatum</name>
    <dbReference type="NCBI Taxonomy" id="1673428"/>
    <lineage>
        <taxon>Archaea</taxon>
        <taxon>Methanobacteriati</taxon>
        <taxon>Thermoplasmatota</taxon>
        <taxon>Thermoplasmata</taxon>
        <taxon>Thermoplasmatales</taxon>
        <taxon>Cuniculiplasmataceae</taxon>
        <taxon>Cuniculiplasma</taxon>
    </lineage>
</organism>
<reference evidence="7 8" key="1">
    <citation type="submission" date="2016-04" db="EMBL/GenBank/DDBJ databases">
        <authorList>
            <person name="Evans L.H."/>
            <person name="Alamgir A."/>
            <person name="Owens N."/>
            <person name="Weber N.D."/>
            <person name="Virtaneva K."/>
            <person name="Barbian K."/>
            <person name="Babar A."/>
            <person name="Rosenke K."/>
        </authorList>
    </citation>
    <scope>NUCLEOTIDE SEQUENCE [LARGE SCALE GENOMIC DNA]</scope>
    <source>
        <strain evidence="8">S5(T) (JCM 30642 \VKM B-2941)</strain>
    </source>
</reference>
<dbReference type="GO" id="GO:0051262">
    <property type="term" value="P:protein tetramerization"/>
    <property type="evidence" value="ECO:0007669"/>
    <property type="project" value="UniProtKB-ARBA"/>
</dbReference>
<dbReference type="SUPFAM" id="SSF51735">
    <property type="entry name" value="NAD(P)-binding Rossmann-fold domains"/>
    <property type="match status" value="1"/>
</dbReference>
<dbReference type="InterPro" id="IPR050129">
    <property type="entry name" value="Zn_alcohol_dh"/>
</dbReference>
<evidence type="ECO:0000259" key="6">
    <source>
        <dbReference type="Pfam" id="PF16912"/>
    </source>
</evidence>
<dbReference type="PANTHER" id="PTHR43401:SF2">
    <property type="entry name" value="L-THREONINE 3-DEHYDROGENASE"/>
    <property type="match status" value="1"/>
</dbReference>
<evidence type="ECO:0000256" key="1">
    <source>
        <dbReference type="ARBA" id="ARBA00001947"/>
    </source>
</evidence>
<accession>A0A1N5TVS6</accession>
<dbReference type="InterPro" id="IPR013154">
    <property type="entry name" value="ADH-like_N"/>
</dbReference>
<dbReference type="InterPro" id="IPR011032">
    <property type="entry name" value="GroES-like_sf"/>
</dbReference>
<gene>
    <name evidence="7" type="ORF">CSP5_0708</name>
</gene>
<dbReference type="GO" id="GO:0046872">
    <property type="term" value="F:metal ion binding"/>
    <property type="evidence" value="ECO:0007669"/>
    <property type="project" value="UniProtKB-KW"/>
</dbReference>
<dbReference type="GeneID" id="41587986"/>
<keyword evidence="4" id="KW-0560">Oxidoreductase</keyword>
<dbReference type="GO" id="GO:0043168">
    <property type="term" value="F:anion binding"/>
    <property type="evidence" value="ECO:0007669"/>
    <property type="project" value="UniProtKB-ARBA"/>
</dbReference>
<dbReference type="InterPro" id="IPR036291">
    <property type="entry name" value="NAD(P)-bd_dom_sf"/>
</dbReference>
<evidence type="ECO:0000256" key="3">
    <source>
        <dbReference type="ARBA" id="ARBA00022833"/>
    </source>
</evidence>
<dbReference type="AlphaFoldDB" id="A0A1N5TVS6"/>
<evidence type="ECO:0000259" key="5">
    <source>
        <dbReference type="Pfam" id="PF08240"/>
    </source>
</evidence>